<dbReference type="STRING" id="1079859.SAMN04515674_1258"/>
<gene>
    <name evidence="1" type="ORF">SAMN04515674_1258</name>
</gene>
<accession>A0A1I5Z3J4</accession>
<dbReference type="AlphaFoldDB" id="A0A1I5Z3J4"/>
<keyword evidence="2" id="KW-1185">Reference proteome</keyword>
<protein>
    <submittedName>
        <fullName evidence="1">Uncharacterized protein</fullName>
    </submittedName>
</protein>
<dbReference type="EMBL" id="FOXH01000025">
    <property type="protein sequence ID" value="SFQ51038.1"/>
    <property type="molecule type" value="Genomic_DNA"/>
</dbReference>
<name>A0A1I5Z3J4_9BACT</name>
<dbReference type="Proteomes" id="UP000199306">
    <property type="component" value="Unassembled WGS sequence"/>
</dbReference>
<proteinExistence type="predicted"/>
<evidence type="ECO:0000313" key="2">
    <source>
        <dbReference type="Proteomes" id="UP000199306"/>
    </source>
</evidence>
<sequence length="41" mass="4756">MFFTGSFIEKSSKNICHNNDIRVFEKIIRFHGGGTVILRKN</sequence>
<evidence type="ECO:0000313" key="1">
    <source>
        <dbReference type="EMBL" id="SFQ51038.1"/>
    </source>
</evidence>
<reference evidence="1 2" key="1">
    <citation type="submission" date="2016-10" db="EMBL/GenBank/DDBJ databases">
        <authorList>
            <person name="de Groot N.N."/>
        </authorList>
    </citation>
    <scope>NUCLEOTIDE SEQUENCE [LARGE SCALE GENOMIC DNA]</scope>
    <source>
        <strain evidence="2">E92,LMG 26720,CCM 7988</strain>
    </source>
</reference>
<organism evidence="1 2">
    <name type="scientific">Pseudarcicella hirudinis</name>
    <dbReference type="NCBI Taxonomy" id="1079859"/>
    <lineage>
        <taxon>Bacteria</taxon>
        <taxon>Pseudomonadati</taxon>
        <taxon>Bacteroidota</taxon>
        <taxon>Cytophagia</taxon>
        <taxon>Cytophagales</taxon>
        <taxon>Flectobacillaceae</taxon>
        <taxon>Pseudarcicella</taxon>
    </lineage>
</organism>